<dbReference type="InterPro" id="IPR042185">
    <property type="entry name" value="Serpin_sf_2"/>
</dbReference>
<feature type="transmembrane region" description="Helical" evidence="1">
    <location>
        <begin position="171"/>
        <end position="189"/>
    </location>
</feature>
<sequence>MSTRPRGVWDRTAKLKTPFDNISSEEDFHMNEKTTVKVPFMRRTGMYKVTFTDLATVVSIPCKADVEVLLIWPAEGKLSEIEENINEEKIQEWKKSMDMHVIKKFKAHGTVANLPICGRKGKIDKRVQRKIVRMLDKEPRLTSKYVQAALQSEGTTVSTRTIRRHLNEKRLYGYISSVLMLLIFAHSYVDLLLPKLDVSSSINVQEKLTITPLADLNSGISDLSGINGEGNAKISRTVRKAIFGLDKKITDSDVSQIIEIIVDPPPIAVILPSFI</sequence>
<dbReference type="InterPro" id="IPR002492">
    <property type="entry name" value="Transposase_Tc1-like"/>
</dbReference>
<dbReference type="SUPFAM" id="SSF56574">
    <property type="entry name" value="Serpins"/>
    <property type="match status" value="2"/>
</dbReference>
<reference evidence="4" key="1">
    <citation type="submission" date="2023-07" db="EMBL/GenBank/DDBJ databases">
        <authorList>
            <person name="Stuckert A."/>
        </authorList>
    </citation>
    <scope>NUCLEOTIDE SEQUENCE</scope>
</reference>
<dbReference type="Gene3D" id="2.30.39.10">
    <property type="entry name" value="Alpha-1-antitrypsin, domain 1"/>
    <property type="match status" value="1"/>
</dbReference>
<evidence type="ECO:0000259" key="3">
    <source>
        <dbReference type="Pfam" id="PF01498"/>
    </source>
</evidence>
<dbReference type="Pfam" id="PF01498">
    <property type="entry name" value="HTH_Tnp_Tc3_2"/>
    <property type="match status" value="1"/>
</dbReference>
<gene>
    <name evidence="4" type="ORF">RIMI_LOCUS11586645</name>
</gene>
<name>A0ABN9LTD8_9NEOB</name>
<dbReference type="InterPro" id="IPR023796">
    <property type="entry name" value="Serpin_dom"/>
</dbReference>
<dbReference type="InterPro" id="IPR036186">
    <property type="entry name" value="Serpin_sf"/>
</dbReference>
<accession>A0ABN9LTD8</accession>
<dbReference type="Pfam" id="PF00079">
    <property type="entry name" value="Serpin"/>
    <property type="match status" value="1"/>
</dbReference>
<protein>
    <recommendedName>
        <fullName evidence="6">Transposase Tc1-like domain-containing protein</fullName>
    </recommendedName>
</protein>
<evidence type="ECO:0000313" key="4">
    <source>
        <dbReference type="EMBL" id="CAJ0947115.1"/>
    </source>
</evidence>
<proteinExistence type="predicted"/>
<dbReference type="PANTHER" id="PTHR11461:SF372">
    <property type="entry name" value="ACCESSORY GLAND PROTEIN ACP76A-RELATED"/>
    <property type="match status" value="1"/>
</dbReference>
<feature type="domain" description="Transposase Tc1-like" evidence="3">
    <location>
        <begin position="128"/>
        <end position="176"/>
    </location>
</feature>
<evidence type="ECO:0000313" key="5">
    <source>
        <dbReference type="Proteomes" id="UP001176940"/>
    </source>
</evidence>
<organism evidence="4 5">
    <name type="scientific">Ranitomeya imitator</name>
    <name type="common">mimic poison frog</name>
    <dbReference type="NCBI Taxonomy" id="111125"/>
    <lineage>
        <taxon>Eukaryota</taxon>
        <taxon>Metazoa</taxon>
        <taxon>Chordata</taxon>
        <taxon>Craniata</taxon>
        <taxon>Vertebrata</taxon>
        <taxon>Euteleostomi</taxon>
        <taxon>Amphibia</taxon>
        <taxon>Batrachia</taxon>
        <taxon>Anura</taxon>
        <taxon>Neobatrachia</taxon>
        <taxon>Hyloidea</taxon>
        <taxon>Dendrobatidae</taxon>
        <taxon>Dendrobatinae</taxon>
        <taxon>Ranitomeya</taxon>
    </lineage>
</organism>
<comment type="caution">
    <text evidence="4">The sequence shown here is derived from an EMBL/GenBank/DDBJ whole genome shotgun (WGS) entry which is preliminary data.</text>
</comment>
<keyword evidence="1" id="KW-0472">Membrane</keyword>
<evidence type="ECO:0008006" key="6">
    <source>
        <dbReference type="Google" id="ProtNLM"/>
    </source>
</evidence>
<keyword evidence="5" id="KW-1185">Reference proteome</keyword>
<evidence type="ECO:0000259" key="2">
    <source>
        <dbReference type="Pfam" id="PF00079"/>
    </source>
</evidence>
<keyword evidence="1" id="KW-1133">Transmembrane helix</keyword>
<dbReference type="EMBL" id="CAUEEQ010026414">
    <property type="protein sequence ID" value="CAJ0947115.1"/>
    <property type="molecule type" value="Genomic_DNA"/>
</dbReference>
<dbReference type="PANTHER" id="PTHR11461">
    <property type="entry name" value="SERINE PROTEASE INHIBITOR, SERPIN"/>
    <property type="match status" value="1"/>
</dbReference>
<dbReference type="InterPro" id="IPR000215">
    <property type="entry name" value="Serpin_fam"/>
</dbReference>
<keyword evidence="1" id="KW-0812">Transmembrane</keyword>
<evidence type="ECO:0000256" key="1">
    <source>
        <dbReference type="SAM" id="Phobius"/>
    </source>
</evidence>
<dbReference type="Proteomes" id="UP001176940">
    <property type="component" value="Unassembled WGS sequence"/>
</dbReference>
<feature type="domain" description="Serpin" evidence="2">
    <location>
        <begin position="13"/>
        <end position="104"/>
    </location>
</feature>